<dbReference type="InterPro" id="IPR020846">
    <property type="entry name" value="MFS_dom"/>
</dbReference>
<dbReference type="GO" id="GO:0022857">
    <property type="term" value="F:transmembrane transporter activity"/>
    <property type="evidence" value="ECO:0007669"/>
    <property type="project" value="InterPro"/>
</dbReference>
<dbReference type="Proteomes" id="UP000182063">
    <property type="component" value="Chromosome"/>
</dbReference>
<keyword evidence="3 5" id="KW-1133">Transmembrane helix</keyword>
<evidence type="ECO:0000256" key="4">
    <source>
        <dbReference type="ARBA" id="ARBA00023136"/>
    </source>
</evidence>
<keyword evidence="8" id="KW-1185">Reference proteome</keyword>
<dbReference type="SUPFAM" id="SSF103473">
    <property type="entry name" value="MFS general substrate transporter"/>
    <property type="match status" value="1"/>
</dbReference>
<proteinExistence type="predicted"/>
<reference evidence="8" key="1">
    <citation type="submission" date="2016-11" db="EMBL/GenBank/DDBJ databases">
        <title>Complete Genome Sequence of alachlor-degrading Sphingomonas sp. strain JJ-A5.</title>
        <authorList>
            <person name="Lee H."/>
            <person name="Ka J.-O."/>
        </authorList>
    </citation>
    <scope>NUCLEOTIDE SEQUENCE [LARGE SCALE GENOMIC DNA]</scope>
    <source>
        <strain evidence="8">JJ-A5</strain>
    </source>
</reference>
<dbReference type="KEGG" id="sphj:BSL82_08455"/>
<dbReference type="InterPro" id="IPR011701">
    <property type="entry name" value="MFS"/>
</dbReference>
<feature type="domain" description="Major facilitator superfamily (MFS) profile" evidence="6">
    <location>
        <begin position="1"/>
        <end position="111"/>
    </location>
</feature>
<dbReference type="GO" id="GO:0016020">
    <property type="term" value="C:membrane"/>
    <property type="evidence" value="ECO:0007669"/>
    <property type="project" value="UniProtKB-SubCell"/>
</dbReference>
<feature type="transmembrane region" description="Helical" evidence="5">
    <location>
        <begin position="48"/>
        <end position="66"/>
    </location>
</feature>
<evidence type="ECO:0000259" key="6">
    <source>
        <dbReference type="PROSITE" id="PS50850"/>
    </source>
</evidence>
<dbReference type="InterPro" id="IPR036259">
    <property type="entry name" value="MFS_trans_sf"/>
</dbReference>
<evidence type="ECO:0000256" key="3">
    <source>
        <dbReference type="ARBA" id="ARBA00022989"/>
    </source>
</evidence>
<evidence type="ECO:0000256" key="2">
    <source>
        <dbReference type="ARBA" id="ARBA00022692"/>
    </source>
</evidence>
<dbReference type="InterPro" id="IPR005829">
    <property type="entry name" value="Sugar_transporter_CS"/>
</dbReference>
<evidence type="ECO:0000313" key="8">
    <source>
        <dbReference type="Proteomes" id="UP000182063"/>
    </source>
</evidence>
<name>A0A1L3ZUP5_9SPHN</name>
<protein>
    <recommendedName>
        <fullName evidence="6">Major facilitator superfamily (MFS) profile domain-containing protein</fullName>
    </recommendedName>
</protein>
<comment type="subcellular location">
    <subcellularLocation>
        <location evidence="1">Membrane</location>
        <topology evidence="1">Multi-pass membrane protein</topology>
    </subcellularLocation>
</comment>
<sequence length="111" mass="11779">MRRPSASSTKPLSGLGRLLRGRGVWLALLKSCSPLSGLLADKLGRRPLLIGSGLLFAGLGVAPFFLDDIVIILATRFGLGIAAVAFSTVGATLVGDHFRPAEQPRWLEQRA</sequence>
<dbReference type="STRING" id="1921510.BSL82_08455"/>
<evidence type="ECO:0000256" key="1">
    <source>
        <dbReference type="ARBA" id="ARBA00004141"/>
    </source>
</evidence>
<accession>A0A1L3ZUP5</accession>
<keyword evidence="2 5" id="KW-0812">Transmembrane</keyword>
<dbReference type="EMBL" id="CP018221">
    <property type="protein sequence ID" value="API59337.1"/>
    <property type="molecule type" value="Genomic_DNA"/>
</dbReference>
<dbReference type="PROSITE" id="PS50850">
    <property type="entry name" value="MFS"/>
    <property type="match status" value="1"/>
</dbReference>
<dbReference type="AlphaFoldDB" id="A0A1L3ZUP5"/>
<keyword evidence="4 5" id="KW-0472">Membrane</keyword>
<feature type="transmembrane region" description="Helical" evidence="5">
    <location>
        <begin position="72"/>
        <end position="95"/>
    </location>
</feature>
<dbReference type="PROSITE" id="PS00216">
    <property type="entry name" value="SUGAR_TRANSPORT_1"/>
    <property type="match status" value="1"/>
</dbReference>
<organism evidence="7 8">
    <name type="scientific">Tardibacter chloracetimidivorans</name>
    <dbReference type="NCBI Taxonomy" id="1921510"/>
    <lineage>
        <taxon>Bacteria</taxon>
        <taxon>Pseudomonadati</taxon>
        <taxon>Pseudomonadota</taxon>
        <taxon>Alphaproteobacteria</taxon>
        <taxon>Sphingomonadales</taxon>
        <taxon>Sphingomonadaceae</taxon>
        <taxon>Tardibacter</taxon>
    </lineage>
</organism>
<dbReference type="Pfam" id="PF07690">
    <property type="entry name" value="MFS_1"/>
    <property type="match status" value="1"/>
</dbReference>
<evidence type="ECO:0000313" key="7">
    <source>
        <dbReference type="EMBL" id="API59337.1"/>
    </source>
</evidence>
<gene>
    <name evidence="7" type="ORF">BSL82_08455</name>
</gene>
<dbReference type="Gene3D" id="1.20.1250.20">
    <property type="entry name" value="MFS general substrate transporter like domains"/>
    <property type="match status" value="1"/>
</dbReference>
<evidence type="ECO:0000256" key="5">
    <source>
        <dbReference type="SAM" id="Phobius"/>
    </source>
</evidence>